<dbReference type="InterPro" id="IPR039426">
    <property type="entry name" value="TonB-dep_rcpt-like"/>
</dbReference>
<evidence type="ECO:0000256" key="1">
    <source>
        <dbReference type="ARBA" id="ARBA00004571"/>
    </source>
</evidence>
<dbReference type="InterPro" id="IPR008969">
    <property type="entry name" value="CarboxyPept-like_regulatory"/>
</dbReference>
<accession>A0A918PYG4</accession>
<comment type="caution">
    <text evidence="9">The sequence shown here is derived from an EMBL/GenBank/DDBJ whole genome shotgun (WGS) entry which is preliminary data.</text>
</comment>
<evidence type="ECO:0000256" key="6">
    <source>
        <dbReference type="ARBA" id="ARBA00023237"/>
    </source>
</evidence>
<sequence length="1024" mass="115856">MSLFLGSTFCSLAQDLTLKGKVVEEDSQSELPGVAVILQGTGSGTVTGINGEFELSIPSGENVLTFSLLGYIKQEVSVNSNGFLEIVMEPDIKSMEEVVVVGFGTQKKVNLTGAVDVVNSERLENRPIANVGEGLQGVIPNLNVTVTNGDPTQSPQFNIRGFESINGGSPLILVDNVPMDINRINPDDIKSVTVLKDGAASAIYGARAAFGVILIETKRGKKGIDVRIGTQLSWNQPIFKVDPIDNGYEYAELRNQLSAKDGQSPYYNLEYMDRLKVYWDDPDNNSPYAVVDGQFENYGYNDMANSLMASTSPRQKYDLSISGASDKANYYTSVGIFNNDGYINHAGNDNFKRYNVLLKGDFKVLDWLTIDQQVTTNMQKSDKSSAANINDVIRTEPIRPFEVPFIEGYEQYEGMYWDNPFLILPQLENGGRRKESNSDVWLKTGLTINPSKRWTLTSSFSYNFFNRTIENARPHYETLSLDLSQNNPVLIEGEDKITTESAYNQYYVWNSFVEYLYDEGTDHYFKGMMGYNQEWDYNMSLIGRSSTFISPSIIDISATSGLQEVGGGKTQAALRGAFYRLNYIYKEKYLFETNGRYDGTSRFPEEDRYGFFPSFSVGWRLINEPWMNFAQEVMDNFKVRASYGSLGNQMLGNNFYPYIPSMNSGFTRYVMSSGPTPFINMPGIVSPSLTWEKVVTKNFGVDLGFFSGKLTSSFDIYTRETKEMLMRKEYPDILGTSAPQENAADLKTTGWEVRVQWRDHLPSGFSYNIDFNLSDWTSEITKYENPTGALNEYYIGQQIGEIWGYETVGIIQDEEQLTNLPDQTRLGDNWQVGDIEFRDVNGDGIISQGNNTLEDSGDRSIIGNNTPRYSFGLNTGLNYKNFSLSLFFQGVGKRDYYPSTGNWTWFFPWRSYNGDKSWIEDSWTEGNRDAYFPEMQFSNKNFTPQTRFLQNASYVRLKNINISYSLPMTLLSRVGLKGASIYVGAQNIWEYSTIRKPLDPEYIFDNSIDYPLFRSYTVGLNINL</sequence>
<proteinExistence type="inferred from homology"/>
<dbReference type="Pfam" id="PF07715">
    <property type="entry name" value="Plug"/>
    <property type="match status" value="1"/>
</dbReference>
<keyword evidence="6 7" id="KW-0998">Cell outer membrane</keyword>
<keyword evidence="4 7" id="KW-0812">Transmembrane</keyword>
<comment type="subcellular location">
    <subcellularLocation>
        <location evidence="1 7">Cell outer membrane</location>
        <topology evidence="1 7">Multi-pass membrane protein</topology>
    </subcellularLocation>
</comment>
<keyword evidence="3 7" id="KW-1134">Transmembrane beta strand</keyword>
<keyword evidence="5 7" id="KW-0472">Membrane</keyword>
<evidence type="ECO:0000256" key="7">
    <source>
        <dbReference type="PROSITE-ProRule" id="PRU01360"/>
    </source>
</evidence>
<dbReference type="SUPFAM" id="SSF49464">
    <property type="entry name" value="Carboxypeptidase regulatory domain-like"/>
    <property type="match status" value="1"/>
</dbReference>
<reference evidence="9" key="1">
    <citation type="journal article" date="2014" name="Int. J. Syst. Evol. Microbiol.">
        <title>Complete genome sequence of Corynebacterium casei LMG S-19264T (=DSM 44701T), isolated from a smear-ripened cheese.</title>
        <authorList>
            <consortium name="US DOE Joint Genome Institute (JGI-PGF)"/>
            <person name="Walter F."/>
            <person name="Albersmeier A."/>
            <person name="Kalinowski J."/>
            <person name="Ruckert C."/>
        </authorList>
    </citation>
    <scope>NUCLEOTIDE SEQUENCE</scope>
    <source>
        <strain evidence="9">KCTC 12368</strain>
    </source>
</reference>
<evidence type="ECO:0000256" key="5">
    <source>
        <dbReference type="ARBA" id="ARBA00023136"/>
    </source>
</evidence>
<evidence type="ECO:0000256" key="4">
    <source>
        <dbReference type="ARBA" id="ARBA00022692"/>
    </source>
</evidence>
<dbReference type="InterPro" id="IPR012910">
    <property type="entry name" value="Plug_dom"/>
</dbReference>
<reference evidence="9" key="2">
    <citation type="submission" date="2020-09" db="EMBL/GenBank/DDBJ databases">
        <authorList>
            <person name="Sun Q."/>
            <person name="Kim S."/>
        </authorList>
    </citation>
    <scope>NUCLEOTIDE SEQUENCE</scope>
    <source>
        <strain evidence="9">KCTC 12368</strain>
    </source>
</reference>
<feature type="domain" description="TonB-dependent receptor plug" evidence="8">
    <location>
        <begin position="108"/>
        <end position="212"/>
    </location>
</feature>
<comment type="similarity">
    <text evidence="7">Belongs to the TonB-dependent receptor family.</text>
</comment>
<evidence type="ECO:0000313" key="9">
    <source>
        <dbReference type="EMBL" id="GGZ25131.1"/>
    </source>
</evidence>
<name>A0A918PYG4_9BACT</name>
<dbReference type="InterPro" id="IPR037066">
    <property type="entry name" value="Plug_dom_sf"/>
</dbReference>
<evidence type="ECO:0000313" key="10">
    <source>
        <dbReference type="Proteomes" id="UP000619457"/>
    </source>
</evidence>
<dbReference type="Pfam" id="PF13715">
    <property type="entry name" value="CarbopepD_reg_2"/>
    <property type="match status" value="1"/>
</dbReference>
<dbReference type="InterPro" id="IPR023996">
    <property type="entry name" value="TonB-dep_OMP_SusC/RagA"/>
</dbReference>
<dbReference type="Gene3D" id="2.60.40.1120">
    <property type="entry name" value="Carboxypeptidase-like, regulatory domain"/>
    <property type="match status" value="1"/>
</dbReference>
<dbReference type="Proteomes" id="UP000619457">
    <property type="component" value="Unassembled WGS sequence"/>
</dbReference>
<dbReference type="EMBL" id="BMWX01000003">
    <property type="protein sequence ID" value="GGZ25131.1"/>
    <property type="molecule type" value="Genomic_DNA"/>
</dbReference>
<dbReference type="NCBIfam" id="TIGR04056">
    <property type="entry name" value="OMP_RagA_SusC"/>
    <property type="match status" value="1"/>
</dbReference>
<dbReference type="SUPFAM" id="SSF56935">
    <property type="entry name" value="Porins"/>
    <property type="match status" value="1"/>
</dbReference>
<dbReference type="Gene3D" id="2.40.170.20">
    <property type="entry name" value="TonB-dependent receptor, beta-barrel domain"/>
    <property type="match status" value="1"/>
</dbReference>
<dbReference type="InterPro" id="IPR036942">
    <property type="entry name" value="Beta-barrel_TonB_sf"/>
</dbReference>
<keyword evidence="2 7" id="KW-0813">Transport</keyword>
<evidence type="ECO:0000256" key="3">
    <source>
        <dbReference type="ARBA" id="ARBA00022452"/>
    </source>
</evidence>
<organism evidence="9 10">
    <name type="scientific">Echinicola pacifica</name>
    <dbReference type="NCBI Taxonomy" id="346377"/>
    <lineage>
        <taxon>Bacteria</taxon>
        <taxon>Pseudomonadati</taxon>
        <taxon>Bacteroidota</taxon>
        <taxon>Cytophagia</taxon>
        <taxon>Cytophagales</taxon>
        <taxon>Cyclobacteriaceae</taxon>
        <taxon>Echinicola</taxon>
    </lineage>
</organism>
<dbReference type="AlphaFoldDB" id="A0A918PYG4"/>
<protein>
    <submittedName>
        <fullName evidence="9">SusC/RagA family TonB-linked outer membrane protein</fullName>
    </submittedName>
</protein>
<dbReference type="NCBIfam" id="TIGR04057">
    <property type="entry name" value="SusC_RagA_signa"/>
    <property type="match status" value="1"/>
</dbReference>
<dbReference type="InterPro" id="IPR023997">
    <property type="entry name" value="TonB-dep_OMP_SusC/RagA_CS"/>
</dbReference>
<evidence type="ECO:0000259" key="8">
    <source>
        <dbReference type="Pfam" id="PF07715"/>
    </source>
</evidence>
<evidence type="ECO:0000256" key="2">
    <source>
        <dbReference type="ARBA" id="ARBA00022448"/>
    </source>
</evidence>
<dbReference type="GO" id="GO:0009279">
    <property type="term" value="C:cell outer membrane"/>
    <property type="evidence" value="ECO:0007669"/>
    <property type="project" value="UniProtKB-SubCell"/>
</dbReference>
<gene>
    <name evidence="9" type="ORF">GCM10007049_17010</name>
</gene>
<keyword evidence="10" id="KW-1185">Reference proteome</keyword>
<dbReference type="Gene3D" id="2.170.130.10">
    <property type="entry name" value="TonB-dependent receptor, plug domain"/>
    <property type="match status" value="1"/>
</dbReference>
<dbReference type="PROSITE" id="PS52016">
    <property type="entry name" value="TONB_DEPENDENT_REC_3"/>
    <property type="match status" value="1"/>
</dbReference>